<gene>
    <name evidence="5" type="ORF">RU07_21885</name>
</gene>
<dbReference type="PANTHER" id="PTHR43103:SF5">
    <property type="entry name" value="4-EPIMERASE, PUTATIVE (AFU_ORTHOLOGUE AFUA_7G00360)-RELATED"/>
    <property type="match status" value="1"/>
</dbReference>
<proteinExistence type="inferred from homology"/>
<evidence type="ECO:0000313" key="5">
    <source>
        <dbReference type="EMBL" id="KIP99285.1"/>
    </source>
</evidence>
<dbReference type="InterPro" id="IPR001509">
    <property type="entry name" value="Epimerase_deHydtase"/>
</dbReference>
<dbReference type="PANTHER" id="PTHR43103">
    <property type="entry name" value="NUCLEOSIDE-DIPHOSPHATE-SUGAR EPIMERASE"/>
    <property type="match status" value="1"/>
</dbReference>
<organism evidence="5 6">
    <name type="scientific">Agrobacterium tumefaciens</name>
    <dbReference type="NCBI Taxonomy" id="358"/>
    <lineage>
        <taxon>Bacteria</taxon>
        <taxon>Pseudomonadati</taxon>
        <taxon>Pseudomonadota</taxon>
        <taxon>Alphaproteobacteria</taxon>
        <taxon>Hyphomicrobiales</taxon>
        <taxon>Rhizobiaceae</taxon>
        <taxon>Rhizobium/Agrobacterium group</taxon>
        <taxon>Agrobacterium</taxon>
        <taxon>Agrobacterium tumefaciens complex</taxon>
    </lineage>
</organism>
<comment type="similarity">
    <text evidence="1">Belongs to the NAD(P)-dependent epimerase/dehydratase family.</text>
</comment>
<keyword evidence="2" id="KW-0560">Oxidoreductase</keyword>
<sequence>MLKNLLLTGAAGGVGKAIRPLLSQVAEKVVLSDMVEMSDLAAHESFVKCDLSNRAEVDAAVAGVDGIIHLGGISVEKPFELILKGNIEGVYNLYEAARHNGMPRIVFASSNHTIGYYRRDEKLDGHSLMRPDSLYGVSKCFGENLASFYFDKFGQETLSVRIGSLTEKPSTTRMLATWLSAGDFVELCARGFEAPRLGHAVVYGASNNDETWWDNSGAAFLGWKPQDSSAKWRAEVLLEAGKEDPKDPAHIYQGGVFTTYGHPADG</sequence>
<dbReference type="InterPro" id="IPR036291">
    <property type="entry name" value="NAD(P)-bd_dom_sf"/>
</dbReference>
<evidence type="ECO:0000256" key="2">
    <source>
        <dbReference type="ARBA" id="ARBA00023002"/>
    </source>
</evidence>
<dbReference type="Proteomes" id="UP000035017">
    <property type="component" value="Unassembled WGS sequence"/>
</dbReference>
<comment type="caution">
    <text evidence="5">The sequence shown here is derived from an EMBL/GenBank/DDBJ whole genome shotgun (WGS) entry which is preliminary data.</text>
</comment>
<name>A0A0D0JUR0_AGRTU</name>
<dbReference type="OrthoDB" id="8770295at2"/>
<accession>A0A0D0JUR0</accession>
<evidence type="ECO:0000259" key="4">
    <source>
        <dbReference type="Pfam" id="PF01370"/>
    </source>
</evidence>
<dbReference type="EMBL" id="JXQV01000030">
    <property type="protein sequence ID" value="KIP99285.1"/>
    <property type="molecule type" value="Genomic_DNA"/>
</dbReference>
<keyword evidence="3" id="KW-0520">NAD</keyword>
<evidence type="ECO:0000256" key="3">
    <source>
        <dbReference type="ARBA" id="ARBA00023027"/>
    </source>
</evidence>
<dbReference type="AlphaFoldDB" id="A0A0D0JUR0"/>
<evidence type="ECO:0000313" key="6">
    <source>
        <dbReference type="Proteomes" id="UP000035017"/>
    </source>
</evidence>
<dbReference type="SUPFAM" id="SSF51735">
    <property type="entry name" value="NAD(P)-binding Rossmann-fold domains"/>
    <property type="match status" value="1"/>
</dbReference>
<dbReference type="Gene3D" id="3.40.50.720">
    <property type="entry name" value="NAD(P)-binding Rossmann-like Domain"/>
    <property type="match status" value="1"/>
</dbReference>
<evidence type="ECO:0000256" key="1">
    <source>
        <dbReference type="ARBA" id="ARBA00007637"/>
    </source>
</evidence>
<reference evidence="5 6" key="1">
    <citation type="submission" date="2014-12" db="EMBL/GenBank/DDBJ databases">
        <title>16Stimator: statistical estimation of ribosomal gene copy numbers from draft genome assemblies.</title>
        <authorList>
            <person name="Perisin M.A."/>
            <person name="Vetter M."/>
            <person name="Gilbert J.A."/>
            <person name="Bergelson J."/>
        </authorList>
    </citation>
    <scope>NUCLEOTIDE SEQUENCE [LARGE SCALE GENOMIC DNA]</scope>
    <source>
        <strain evidence="5 6">MEJ076</strain>
    </source>
</reference>
<feature type="domain" description="NAD-dependent epimerase/dehydratase" evidence="4">
    <location>
        <begin position="6"/>
        <end position="165"/>
    </location>
</feature>
<dbReference type="GO" id="GO:0016491">
    <property type="term" value="F:oxidoreductase activity"/>
    <property type="evidence" value="ECO:0007669"/>
    <property type="project" value="UniProtKB-KW"/>
</dbReference>
<protein>
    <submittedName>
        <fullName evidence="5">NAD-dependent dehydratase</fullName>
    </submittedName>
</protein>
<dbReference type="Pfam" id="PF01370">
    <property type="entry name" value="Epimerase"/>
    <property type="match status" value="1"/>
</dbReference>